<dbReference type="AlphaFoldDB" id="A0A9P9Y5N2"/>
<dbReference type="Pfam" id="PF03980">
    <property type="entry name" value="Nnf1"/>
    <property type="match status" value="1"/>
</dbReference>
<evidence type="ECO:0000256" key="9">
    <source>
        <dbReference type="ARBA" id="ARBA00023328"/>
    </source>
</evidence>
<keyword evidence="7" id="KW-0539">Nucleus</keyword>
<dbReference type="InterPro" id="IPR007128">
    <property type="entry name" value="PMF1/Nnf1"/>
</dbReference>
<protein>
    <submittedName>
        <fullName evidence="11">Kinetochore-associated protein-like protein</fullName>
    </submittedName>
</protein>
<dbReference type="RefSeq" id="XP_051364742.1">
    <property type="nucleotide sequence ID" value="XM_051503793.1"/>
</dbReference>
<keyword evidence="4" id="KW-0132">Cell division</keyword>
<evidence type="ECO:0000256" key="10">
    <source>
        <dbReference type="SAM" id="MobiDB-lite"/>
    </source>
</evidence>
<keyword evidence="9" id="KW-0137">Centromere</keyword>
<keyword evidence="6" id="KW-0995">Kinetochore</keyword>
<evidence type="ECO:0000313" key="11">
    <source>
        <dbReference type="EMBL" id="KAI6783886.1"/>
    </source>
</evidence>
<dbReference type="Proteomes" id="UP001055219">
    <property type="component" value="Unassembled WGS sequence"/>
</dbReference>
<dbReference type="PANTHER" id="PTHR15459:SF3">
    <property type="entry name" value="POLYAMINE-MODULATED FACTOR 1"/>
    <property type="match status" value="1"/>
</dbReference>
<sequence>MEQPPEQLPPPDNDTLEGEVSHQPTPNASQPPPTPGARATRFTDLYAQALNHTLSKISYDNFRSCYPTIPESILRQVQAQMVGKLGDKCRKEFDSIMENRNVVARLNELEALVGDATERKEQGEEAGVQPHLLPPERILQAHLTPALQAHQSQLNARLQTTQLQNAQLHAEVLDQHAEIEDLLTKLETVTGDVKGANAALAEVVEALSQEAREGRALVDGTSV</sequence>
<dbReference type="GO" id="GO:0051301">
    <property type="term" value="P:cell division"/>
    <property type="evidence" value="ECO:0007669"/>
    <property type="project" value="UniProtKB-KW"/>
</dbReference>
<organism evidence="11 12">
    <name type="scientific">Emericellopsis cladophorae</name>
    <dbReference type="NCBI Taxonomy" id="2686198"/>
    <lineage>
        <taxon>Eukaryota</taxon>
        <taxon>Fungi</taxon>
        <taxon>Dikarya</taxon>
        <taxon>Ascomycota</taxon>
        <taxon>Pezizomycotina</taxon>
        <taxon>Sordariomycetes</taxon>
        <taxon>Hypocreomycetidae</taxon>
        <taxon>Hypocreales</taxon>
        <taxon>Bionectriaceae</taxon>
        <taxon>Emericellopsis</taxon>
    </lineage>
</organism>
<keyword evidence="3" id="KW-0158">Chromosome</keyword>
<evidence type="ECO:0000256" key="7">
    <source>
        <dbReference type="ARBA" id="ARBA00023242"/>
    </source>
</evidence>
<reference evidence="11" key="1">
    <citation type="journal article" date="2021" name="J Fungi (Basel)">
        <title>Genomic and Metabolomic Analyses of the Marine Fungus Emericellopsis cladophorae: Insights into Saltwater Adaptability Mechanisms and Its Biosynthetic Potential.</title>
        <authorList>
            <person name="Goncalves M.F.M."/>
            <person name="Hilario S."/>
            <person name="Van de Peer Y."/>
            <person name="Esteves A.C."/>
            <person name="Alves A."/>
        </authorList>
    </citation>
    <scope>NUCLEOTIDE SEQUENCE</scope>
    <source>
        <strain evidence="11">MUM 19.33</strain>
    </source>
</reference>
<dbReference type="GO" id="GO:0007059">
    <property type="term" value="P:chromosome segregation"/>
    <property type="evidence" value="ECO:0007669"/>
    <property type="project" value="TreeGrafter"/>
</dbReference>
<feature type="compositionally biased region" description="Pro residues" evidence="10">
    <location>
        <begin position="1"/>
        <end position="12"/>
    </location>
</feature>
<evidence type="ECO:0000313" key="12">
    <source>
        <dbReference type="Proteomes" id="UP001055219"/>
    </source>
</evidence>
<gene>
    <name evidence="11" type="ORF">J7T54_001762</name>
</gene>
<proteinExistence type="predicted"/>
<keyword evidence="5" id="KW-0498">Mitosis</keyword>
<feature type="region of interest" description="Disordered" evidence="10">
    <location>
        <begin position="1"/>
        <end position="38"/>
    </location>
</feature>
<evidence type="ECO:0000256" key="1">
    <source>
        <dbReference type="ARBA" id="ARBA00004123"/>
    </source>
</evidence>
<comment type="caution">
    <text evidence="11">The sequence shown here is derived from an EMBL/GenBank/DDBJ whole genome shotgun (WGS) entry which is preliminary data.</text>
</comment>
<dbReference type="OrthoDB" id="18453at2759"/>
<keyword evidence="12" id="KW-1185">Reference proteome</keyword>
<evidence type="ECO:0000256" key="6">
    <source>
        <dbReference type="ARBA" id="ARBA00022838"/>
    </source>
</evidence>
<dbReference type="GeneID" id="75828279"/>
<dbReference type="GO" id="GO:0000444">
    <property type="term" value="C:MIS12/MIND type complex"/>
    <property type="evidence" value="ECO:0007669"/>
    <property type="project" value="InterPro"/>
</dbReference>
<reference evidence="11" key="2">
    <citation type="submission" date="2022-07" db="EMBL/GenBank/DDBJ databases">
        <authorList>
            <person name="Goncalves M.F.M."/>
            <person name="Hilario S."/>
            <person name="Van De Peer Y."/>
            <person name="Esteves A.C."/>
            <person name="Alves A."/>
        </authorList>
    </citation>
    <scope>NUCLEOTIDE SEQUENCE</scope>
    <source>
        <strain evidence="11">MUM 19.33</strain>
    </source>
</reference>
<dbReference type="PANTHER" id="PTHR15459">
    <property type="entry name" value="POLYAMINE-MODULATED FACTOR 1"/>
    <property type="match status" value="1"/>
</dbReference>
<evidence type="ECO:0000256" key="3">
    <source>
        <dbReference type="ARBA" id="ARBA00022454"/>
    </source>
</evidence>
<evidence type="ECO:0000256" key="8">
    <source>
        <dbReference type="ARBA" id="ARBA00023306"/>
    </source>
</evidence>
<accession>A0A9P9Y5N2</accession>
<dbReference type="GO" id="GO:0005634">
    <property type="term" value="C:nucleus"/>
    <property type="evidence" value="ECO:0007669"/>
    <property type="project" value="UniProtKB-SubCell"/>
</dbReference>
<name>A0A9P9Y5N2_9HYPO</name>
<evidence type="ECO:0000256" key="5">
    <source>
        <dbReference type="ARBA" id="ARBA00022776"/>
    </source>
</evidence>
<comment type="subcellular location">
    <subcellularLocation>
        <location evidence="2">Chromosome</location>
        <location evidence="2">Centromere</location>
        <location evidence="2">Kinetochore</location>
    </subcellularLocation>
    <subcellularLocation>
        <location evidence="1">Nucleus</location>
    </subcellularLocation>
</comment>
<dbReference type="EMBL" id="JAGIXG020000006">
    <property type="protein sequence ID" value="KAI6783886.1"/>
    <property type="molecule type" value="Genomic_DNA"/>
</dbReference>
<evidence type="ECO:0000256" key="2">
    <source>
        <dbReference type="ARBA" id="ARBA00004629"/>
    </source>
</evidence>
<evidence type="ECO:0000256" key="4">
    <source>
        <dbReference type="ARBA" id="ARBA00022618"/>
    </source>
</evidence>
<keyword evidence="8" id="KW-0131">Cell cycle</keyword>